<feature type="compositionally biased region" description="Acidic residues" evidence="1">
    <location>
        <begin position="63"/>
        <end position="82"/>
    </location>
</feature>
<proteinExistence type="predicted"/>
<accession>A0ABU6ZKE3</accession>
<protein>
    <submittedName>
        <fullName evidence="2">Uncharacterized protein</fullName>
    </submittedName>
</protein>
<gene>
    <name evidence="2" type="ORF">PIB30_064227</name>
</gene>
<dbReference type="EMBL" id="JASCZI010272483">
    <property type="protein sequence ID" value="MED6222416.1"/>
    <property type="molecule type" value="Genomic_DNA"/>
</dbReference>
<reference evidence="2 3" key="1">
    <citation type="journal article" date="2023" name="Plants (Basel)">
        <title>Bridging the Gap: Combining Genomics and Transcriptomics Approaches to Understand Stylosanthes scabra, an Orphan Legume from the Brazilian Caatinga.</title>
        <authorList>
            <person name="Ferreira-Neto J.R.C."/>
            <person name="da Silva M.D."/>
            <person name="Binneck E."/>
            <person name="de Melo N.F."/>
            <person name="da Silva R.H."/>
            <person name="de Melo A.L.T.M."/>
            <person name="Pandolfi V."/>
            <person name="Bustamante F.O."/>
            <person name="Brasileiro-Vidal A.C."/>
            <person name="Benko-Iseppon A.M."/>
        </authorList>
    </citation>
    <scope>NUCLEOTIDE SEQUENCE [LARGE SCALE GENOMIC DNA]</scope>
    <source>
        <tissue evidence="2">Leaves</tissue>
    </source>
</reference>
<name>A0ABU6ZKE3_9FABA</name>
<evidence type="ECO:0000256" key="1">
    <source>
        <dbReference type="SAM" id="MobiDB-lite"/>
    </source>
</evidence>
<feature type="region of interest" description="Disordered" evidence="1">
    <location>
        <begin position="1"/>
        <end position="136"/>
    </location>
</feature>
<evidence type="ECO:0000313" key="3">
    <source>
        <dbReference type="Proteomes" id="UP001341840"/>
    </source>
</evidence>
<keyword evidence="3" id="KW-1185">Reference proteome</keyword>
<evidence type="ECO:0000313" key="2">
    <source>
        <dbReference type="EMBL" id="MED6222416.1"/>
    </source>
</evidence>
<feature type="compositionally biased region" description="Basic and acidic residues" evidence="1">
    <location>
        <begin position="114"/>
        <end position="125"/>
    </location>
</feature>
<organism evidence="2 3">
    <name type="scientific">Stylosanthes scabra</name>
    <dbReference type="NCBI Taxonomy" id="79078"/>
    <lineage>
        <taxon>Eukaryota</taxon>
        <taxon>Viridiplantae</taxon>
        <taxon>Streptophyta</taxon>
        <taxon>Embryophyta</taxon>
        <taxon>Tracheophyta</taxon>
        <taxon>Spermatophyta</taxon>
        <taxon>Magnoliopsida</taxon>
        <taxon>eudicotyledons</taxon>
        <taxon>Gunneridae</taxon>
        <taxon>Pentapetalae</taxon>
        <taxon>rosids</taxon>
        <taxon>fabids</taxon>
        <taxon>Fabales</taxon>
        <taxon>Fabaceae</taxon>
        <taxon>Papilionoideae</taxon>
        <taxon>50 kb inversion clade</taxon>
        <taxon>dalbergioids sensu lato</taxon>
        <taxon>Dalbergieae</taxon>
        <taxon>Pterocarpus clade</taxon>
        <taxon>Stylosanthes</taxon>
    </lineage>
</organism>
<feature type="compositionally biased region" description="Gly residues" evidence="1">
    <location>
        <begin position="127"/>
        <end position="136"/>
    </location>
</feature>
<dbReference type="Proteomes" id="UP001341840">
    <property type="component" value="Unassembled WGS sequence"/>
</dbReference>
<feature type="compositionally biased region" description="Basic and acidic residues" evidence="1">
    <location>
        <begin position="44"/>
        <end position="62"/>
    </location>
</feature>
<comment type="caution">
    <text evidence="2">The sequence shown here is derived from an EMBL/GenBank/DDBJ whole genome shotgun (WGS) entry which is preliminary data.</text>
</comment>
<sequence length="136" mass="14740">MPSWSGSNPNPPSLHIGGSLSSTPAAPVVPLIPSPFASPSFVADLHHEDDNECELKDNRTFGDDEEEDEPELIADDSDDDDQSIPVPRRRPSSSGSHQYPEHFSSLDLEVITPTHEENEASDRFDGWGLGGCSNAE</sequence>